<name>A0A926EC22_9FIRM</name>
<feature type="domain" description="HPt" evidence="1">
    <location>
        <begin position="36"/>
        <end position="107"/>
    </location>
</feature>
<protein>
    <submittedName>
        <fullName evidence="2">Hpt domain-containing protein</fullName>
    </submittedName>
</protein>
<gene>
    <name evidence="2" type="ORF">H8709_01385</name>
</gene>
<comment type="caution">
    <text evidence="2">The sequence shown here is derived from an EMBL/GenBank/DDBJ whole genome shotgun (WGS) entry which is preliminary data.</text>
</comment>
<evidence type="ECO:0000259" key="1">
    <source>
        <dbReference type="Pfam" id="PF01627"/>
    </source>
</evidence>
<dbReference type="InterPro" id="IPR008207">
    <property type="entry name" value="Sig_transdc_His_kin_Hpt_dom"/>
</dbReference>
<dbReference type="SUPFAM" id="SSF47226">
    <property type="entry name" value="Histidine-containing phosphotransfer domain, HPT domain"/>
    <property type="match status" value="1"/>
</dbReference>
<dbReference type="AlphaFoldDB" id="A0A926EC22"/>
<dbReference type="InterPro" id="IPR036641">
    <property type="entry name" value="HPT_dom_sf"/>
</dbReference>
<dbReference type="Gene3D" id="1.20.120.160">
    <property type="entry name" value="HPT domain"/>
    <property type="match status" value="1"/>
</dbReference>
<dbReference type="RefSeq" id="WP_262396582.1">
    <property type="nucleotide sequence ID" value="NZ_JACRTC010000001.1"/>
</dbReference>
<organism evidence="2 3">
    <name type="scientific">Zongyangia hominis</name>
    <dbReference type="NCBI Taxonomy" id="2763677"/>
    <lineage>
        <taxon>Bacteria</taxon>
        <taxon>Bacillati</taxon>
        <taxon>Bacillota</taxon>
        <taxon>Clostridia</taxon>
        <taxon>Eubacteriales</taxon>
        <taxon>Oscillospiraceae</taxon>
        <taxon>Zongyangia</taxon>
    </lineage>
</organism>
<proteinExistence type="predicted"/>
<evidence type="ECO:0000313" key="3">
    <source>
        <dbReference type="Proteomes" id="UP000660861"/>
    </source>
</evidence>
<keyword evidence="3" id="KW-1185">Reference proteome</keyword>
<dbReference type="EMBL" id="JACRTC010000001">
    <property type="protein sequence ID" value="MBC8569484.1"/>
    <property type="molecule type" value="Genomic_DNA"/>
</dbReference>
<dbReference type="GO" id="GO:0000160">
    <property type="term" value="P:phosphorelay signal transduction system"/>
    <property type="evidence" value="ECO:0007669"/>
    <property type="project" value="InterPro"/>
</dbReference>
<accession>A0A926EC22</accession>
<sequence length="121" mass="13614">MTWEERLNSLGIAVEATLERYGGDEDMLLRFLKMFSEDGTLALLKDAVKSHNQSAMERTAHALKGITANLGMEELSAMYQCMVKMIRQGDTGDMEALFAQICEEHQKMVRGIRELKELSVG</sequence>
<dbReference type="Pfam" id="PF01627">
    <property type="entry name" value="Hpt"/>
    <property type="match status" value="1"/>
</dbReference>
<evidence type="ECO:0000313" key="2">
    <source>
        <dbReference type="EMBL" id="MBC8569484.1"/>
    </source>
</evidence>
<reference evidence="2" key="1">
    <citation type="submission" date="2020-08" db="EMBL/GenBank/DDBJ databases">
        <title>Genome public.</title>
        <authorList>
            <person name="Liu C."/>
            <person name="Sun Q."/>
        </authorList>
    </citation>
    <scope>NUCLEOTIDE SEQUENCE</scope>
    <source>
        <strain evidence="2">NSJ-54</strain>
    </source>
</reference>
<dbReference type="Proteomes" id="UP000660861">
    <property type="component" value="Unassembled WGS sequence"/>
</dbReference>